<dbReference type="AlphaFoldDB" id="A0A1E5RZY5"/>
<dbReference type="GO" id="GO:0034424">
    <property type="term" value="C:Vps55/Vps68 complex"/>
    <property type="evidence" value="ECO:0007669"/>
    <property type="project" value="TreeGrafter"/>
</dbReference>
<dbReference type="Proteomes" id="UP000095728">
    <property type="component" value="Unassembled WGS sequence"/>
</dbReference>
<accession>A0A1E5RZY5</accession>
<keyword evidence="8" id="KW-1185">Reference proteome</keyword>
<evidence type="ECO:0000256" key="5">
    <source>
        <dbReference type="ARBA" id="ARBA00023136"/>
    </source>
</evidence>
<proteinExistence type="inferred from homology"/>
<dbReference type="PANTHER" id="PTHR12050">
    <property type="entry name" value="LEPTIN RECEPTOR-RELATED"/>
    <property type="match status" value="1"/>
</dbReference>
<feature type="transmembrane region" description="Helical" evidence="6">
    <location>
        <begin position="114"/>
        <end position="134"/>
    </location>
</feature>
<dbReference type="PANTHER" id="PTHR12050:SF0">
    <property type="entry name" value="RH04491P"/>
    <property type="match status" value="1"/>
</dbReference>
<feature type="transmembrane region" description="Helical" evidence="6">
    <location>
        <begin position="12"/>
        <end position="35"/>
    </location>
</feature>
<reference evidence="8" key="1">
    <citation type="journal article" date="2016" name="Genome Announc.">
        <title>Genome sequences of three species of Hanseniaspora isolated from spontaneous wine fermentations.</title>
        <authorList>
            <person name="Sternes P.R."/>
            <person name="Lee D."/>
            <person name="Kutyna D.R."/>
            <person name="Borneman A.R."/>
        </authorList>
    </citation>
    <scope>NUCLEOTIDE SEQUENCE [LARGE SCALE GENOMIC DNA]</scope>
    <source>
        <strain evidence="8">AWRI3579</strain>
    </source>
</reference>
<evidence type="ECO:0000313" key="8">
    <source>
        <dbReference type="Proteomes" id="UP000095728"/>
    </source>
</evidence>
<dbReference type="InParanoid" id="A0A1E5RZY5"/>
<protein>
    <submittedName>
        <fullName evidence="7">Vacuolar protein sorting-associated protein 55</fullName>
    </submittedName>
</protein>
<dbReference type="EMBL" id="LPNM01000001">
    <property type="protein sequence ID" value="OEJ92369.1"/>
    <property type="molecule type" value="Genomic_DNA"/>
</dbReference>
<comment type="similarity">
    <text evidence="2">Belongs to the OB-RGRP/VPS55 family.</text>
</comment>
<keyword evidence="3 6" id="KW-0812">Transmembrane</keyword>
<dbReference type="FunCoup" id="A0A1E5RZY5">
    <property type="interactions" value="528"/>
</dbReference>
<evidence type="ECO:0000256" key="1">
    <source>
        <dbReference type="ARBA" id="ARBA00004141"/>
    </source>
</evidence>
<feature type="transmembrane region" description="Helical" evidence="6">
    <location>
        <begin position="84"/>
        <end position="102"/>
    </location>
</feature>
<name>A0A1E5RZY5_9ASCO</name>
<sequence>MAITISPLTKIIFLSGLLALGFLLVILSCALYSNYYPLFDLLLFLLSSVPRAMFPFGRGGSGTAGSSSFLGDSQGAGGALKDTGTYFTSWFLTLAIGLPVVMEHSNVINKSAMILSITGGGIIYSTIVLFGWFFSNGGSWLDEEDDDDYDGFGY</sequence>
<keyword evidence="5 6" id="KW-0472">Membrane</keyword>
<evidence type="ECO:0000313" key="7">
    <source>
        <dbReference type="EMBL" id="OEJ92369.1"/>
    </source>
</evidence>
<dbReference type="Pfam" id="PF04133">
    <property type="entry name" value="Vps55"/>
    <property type="match status" value="1"/>
</dbReference>
<dbReference type="GO" id="GO:0032511">
    <property type="term" value="P:late endosome to vacuole transport via multivesicular body sorting pathway"/>
    <property type="evidence" value="ECO:0007669"/>
    <property type="project" value="TreeGrafter"/>
</dbReference>
<comment type="caution">
    <text evidence="7">The sequence shown here is derived from an EMBL/GenBank/DDBJ whole genome shotgun (WGS) entry which is preliminary data.</text>
</comment>
<comment type="subcellular location">
    <subcellularLocation>
        <location evidence="1">Membrane</location>
        <topology evidence="1">Multi-pass membrane protein</topology>
    </subcellularLocation>
</comment>
<gene>
    <name evidence="7" type="ORF">AWRI3579_g195</name>
</gene>
<organism evidence="7 8">
    <name type="scientific">Hanseniaspora osmophila</name>
    <dbReference type="NCBI Taxonomy" id="56408"/>
    <lineage>
        <taxon>Eukaryota</taxon>
        <taxon>Fungi</taxon>
        <taxon>Dikarya</taxon>
        <taxon>Ascomycota</taxon>
        <taxon>Saccharomycotina</taxon>
        <taxon>Saccharomycetes</taxon>
        <taxon>Saccharomycodales</taxon>
        <taxon>Saccharomycodaceae</taxon>
        <taxon>Hanseniaspora</taxon>
    </lineage>
</organism>
<evidence type="ECO:0000256" key="6">
    <source>
        <dbReference type="SAM" id="Phobius"/>
    </source>
</evidence>
<evidence type="ECO:0000256" key="4">
    <source>
        <dbReference type="ARBA" id="ARBA00022989"/>
    </source>
</evidence>
<dbReference type="InterPro" id="IPR007262">
    <property type="entry name" value="Vps55/LEPROT"/>
</dbReference>
<evidence type="ECO:0000256" key="2">
    <source>
        <dbReference type="ARBA" id="ARBA00005645"/>
    </source>
</evidence>
<evidence type="ECO:0000256" key="3">
    <source>
        <dbReference type="ARBA" id="ARBA00022692"/>
    </source>
</evidence>
<keyword evidence="4 6" id="KW-1133">Transmembrane helix</keyword>